<comment type="caution">
    <text evidence="1">The sequence shown here is derived from an EMBL/GenBank/DDBJ whole genome shotgun (WGS) entry which is preliminary data.</text>
</comment>
<evidence type="ECO:0000313" key="2">
    <source>
        <dbReference type="Proteomes" id="UP000054770"/>
    </source>
</evidence>
<sequence>MDLLYIAGIAVFLGLCVALTAGCDKLRRAPGGRP</sequence>
<evidence type="ECO:0008006" key="3">
    <source>
        <dbReference type="Google" id="ProtNLM"/>
    </source>
</evidence>
<dbReference type="AlphaFoldDB" id="A0A158KHS4"/>
<reference evidence="1" key="1">
    <citation type="submission" date="2016-01" db="EMBL/GenBank/DDBJ databases">
        <authorList>
            <person name="Peeters C."/>
        </authorList>
    </citation>
    <scope>NUCLEOTIDE SEQUENCE [LARGE SCALE GENOMIC DNA]</scope>
    <source>
        <strain evidence="1">LMG 22940</strain>
    </source>
</reference>
<proteinExistence type="predicted"/>
<evidence type="ECO:0000313" key="1">
    <source>
        <dbReference type="EMBL" id="SAL80698.1"/>
    </source>
</evidence>
<dbReference type="EMBL" id="FCON02000095">
    <property type="protein sequence ID" value="SAL80698.1"/>
    <property type="molecule type" value="Genomic_DNA"/>
</dbReference>
<accession>A0A158KHS4</accession>
<dbReference type="Proteomes" id="UP000054770">
    <property type="component" value="Unassembled WGS sequence"/>
</dbReference>
<gene>
    <name evidence="1" type="ORF">AWB68_05918</name>
</gene>
<protein>
    <recommendedName>
        <fullName evidence="3">Potassium-transporting ATPase subunit A</fullName>
    </recommendedName>
</protein>
<name>A0A158KHS4_9BURK</name>
<keyword evidence="2" id="KW-1185">Reference proteome</keyword>
<organism evidence="1 2">
    <name type="scientific">Caballeronia choica</name>
    <dbReference type="NCBI Taxonomy" id="326476"/>
    <lineage>
        <taxon>Bacteria</taxon>
        <taxon>Pseudomonadati</taxon>
        <taxon>Pseudomonadota</taxon>
        <taxon>Betaproteobacteria</taxon>
        <taxon>Burkholderiales</taxon>
        <taxon>Burkholderiaceae</taxon>
        <taxon>Caballeronia</taxon>
    </lineage>
</organism>